<organism evidence="12 13">
    <name type="scientific">Aspergillus tanneri</name>
    <dbReference type="NCBI Taxonomy" id="1220188"/>
    <lineage>
        <taxon>Eukaryota</taxon>
        <taxon>Fungi</taxon>
        <taxon>Dikarya</taxon>
        <taxon>Ascomycota</taxon>
        <taxon>Pezizomycotina</taxon>
        <taxon>Eurotiomycetes</taxon>
        <taxon>Eurotiomycetidae</taxon>
        <taxon>Eurotiales</taxon>
        <taxon>Aspergillaceae</taxon>
        <taxon>Aspergillus</taxon>
        <taxon>Aspergillus subgen. Circumdati</taxon>
    </lineage>
</organism>
<keyword evidence="6" id="KW-0067">ATP-binding</keyword>
<evidence type="ECO:0000313" key="13">
    <source>
        <dbReference type="Proteomes" id="UP000308092"/>
    </source>
</evidence>
<feature type="region of interest" description="Disordered" evidence="9">
    <location>
        <begin position="211"/>
        <end position="289"/>
    </location>
</feature>
<dbReference type="AlphaFoldDB" id="A0A4S3J3G0"/>
<dbReference type="Pfam" id="PF00069">
    <property type="entry name" value="Pkinase"/>
    <property type="match status" value="2"/>
</dbReference>
<dbReference type="InterPro" id="IPR059233">
    <property type="entry name" value="MobB_NdrA/B/Cbk1"/>
</dbReference>
<keyword evidence="13" id="KW-1185">Reference proteome</keyword>
<comment type="catalytic activity">
    <reaction evidence="8">
        <text>L-seryl-[protein] + ATP = O-phospho-L-seryl-[protein] + ADP + H(+)</text>
        <dbReference type="Rhea" id="RHEA:17989"/>
        <dbReference type="Rhea" id="RHEA-COMP:9863"/>
        <dbReference type="Rhea" id="RHEA-COMP:11604"/>
        <dbReference type="ChEBI" id="CHEBI:15378"/>
        <dbReference type="ChEBI" id="CHEBI:29999"/>
        <dbReference type="ChEBI" id="CHEBI:30616"/>
        <dbReference type="ChEBI" id="CHEBI:83421"/>
        <dbReference type="ChEBI" id="CHEBI:456216"/>
        <dbReference type="EC" id="2.7.11.1"/>
    </reaction>
</comment>
<dbReference type="STRING" id="1220188.A0A4S3J3G0"/>
<feature type="region of interest" description="Disordered" evidence="9">
    <location>
        <begin position="406"/>
        <end position="429"/>
    </location>
</feature>
<reference evidence="12 13" key="1">
    <citation type="submission" date="2019-03" db="EMBL/GenBank/DDBJ databases">
        <title>The genome sequence of a newly discovered highly antifungal drug resistant Aspergillus species, Aspergillus tanneri NIH 1004.</title>
        <authorList>
            <person name="Mounaud S."/>
            <person name="Singh I."/>
            <person name="Joardar V."/>
            <person name="Pakala S."/>
            <person name="Pakala S."/>
            <person name="Venepally P."/>
            <person name="Hoover J."/>
            <person name="Nierman W."/>
            <person name="Chung J."/>
            <person name="Losada L."/>
        </authorList>
    </citation>
    <scope>NUCLEOTIDE SEQUENCE [LARGE SCALE GENOMIC DNA]</scope>
    <source>
        <strain evidence="12 13">NIH1004</strain>
    </source>
</reference>
<dbReference type="EC" id="2.7.11.1" evidence="1"/>
<dbReference type="Proteomes" id="UP000308092">
    <property type="component" value="Unassembled WGS sequence"/>
</dbReference>
<evidence type="ECO:0000256" key="9">
    <source>
        <dbReference type="SAM" id="MobiDB-lite"/>
    </source>
</evidence>
<evidence type="ECO:0000256" key="8">
    <source>
        <dbReference type="ARBA" id="ARBA00048679"/>
    </source>
</evidence>
<protein>
    <recommendedName>
        <fullName evidence="1">non-specific serine/threonine protein kinase</fullName>
        <ecNumber evidence="1">2.7.11.1</ecNumber>
    </recommendedName>
</protein>
<dbReference type="PANTHER" id="PTHR24356">
    <property type="entry name" value="SERINE/THREONINE-PROTEIN KINASE"/>
    <property type="match status" value="1"/>
</dbReference>
<comment type="catalytic activity">
    <reaction evidence="7">
        <text>L-threonyl-[protein] + ATP = O-phospho-L-threonyl-[protein] + ADP + H(+)</text>
        <dbReference type="Rhea" id="RHEA:46608"/>
        <dbReference type="Rhea" id="RHEA-COMP:11060"/>
        <dbReference type="Rhea" id="RHEA-COMP:11605"/>
        <dbReference type="ChEBI" id="CHEBI:15378"/>
        <dbReference type="ChEBI" id="CHEBI:30013"/>
        <dbReference type="ChEBI" id="CHEBI:30616"/>
        <dbReference type="ChEBI" id="CHEBI:61977"/>
        <dbReference type="ChEBI" id="CHEBI:456216"/>
        <dbReference type="EC" id="2.7.11.1"/>
    </reaction>
</comment>
<dbReference type="InterPro" id="IPR000961">
    <property type="entry name" value="AGC-kinase_C"/>
</dbReference>
<dbReference type="GO" id="GO:0004674">
    <property type="term" value="F:protein serine/threonine kinase activity"/>
    <property type="evidence" value="ECO:0007669"/>
    <property type="project" value="UniProtKB-KW"/>
</dbReference>
<comment type="caution">
    <text evidence="12">The sequence shown here is derived from an EMBL/GenBank/DDBJ whole genome shotgun (WGS) entry which is preliminary data.</text>
</comment>
<dbReference type="PANTHER" id="PTHR24356:SF400">
    <property type="entry name" value="SERINE_THREONINE-PROTEIN KINASE CBK1"/>
    <property type="match status" value="1"/>
</dbReference>
<evidence type="ECO:0000259" key="10">
    <source>
        <dbReference type="PROSITE" id="PS50011"/>
    </source>
</evidence>
<dbReference type="Gene3D" id="3.30.200.20">
    <property type="entry name" value="Phosphorylase Kinase, domain 1"/>
    <property type="match status" value="2"/>
</dbReference>
<gene>
    <name evidence="12" type="ORF">EYZ11_011172</name>
</gene>
<name>A0A4S3J3G0_9EURO</name>
<feature type="compositionally biased region" description="Basic and acidic residues" evidence="9">
    <location>
        <begin position="861"/>
        <end position="870"/>
    </location>
</feature>
<dbReference type="VEuPathDB" id="FungiDB:EYZ11_011172"/>
<proteinExistence type="predicted"/>
<dbReference type="PROSITE" id="PS50011">
    <property type="entry name" value="PROTEIN_KINASE_DOM"/>
    <property type="match status" value="1"/>
</dbReference>
<sequence length="954" mass="107534">MFISLLLWRIHHHSIVTDEREDHLPSLRQDTSPSEREKLEVIIVIGVEARGLRCSSSCLVLDPPSLQLTSTYFSAAKVTAPESVFPSNPESSHSLPAESEPASRHVPPVAHQTSHAHPPAIDIDRYSLAAPSKYPGDGQMQSPQESEVQFPPHQIDASGGMRRSQSTPEAITNIFSRKLSTTFGHPTVIRRAHLRSRPSICAVHFPMAPSSPLPVQRGSDPDSSNPSTPPSSNASPLGTQSTPPSSEEPPFSPEESKHASGSAVNSSPSLDPPAQVTSNTSTSLSGLPSASTSIVTVEATTNAKVFLETYFSTVYSGLDPRLQRRHELEEYIDSSSLTPDEKVKARKKWIIQEREYLRQCRVLKTRSRKAGNDKTVSMAGFEVLKILGRGSFGVVRLVKEKKADEQTSSSIEEELAPPTPEATTTRGSGRRRIMAGVKKDVFAMKVIRKSAMIRNCQEGHLRAERDFLVASARSRWIVPLIASFQDHSHLYLIMDYMVGGDFLSLLLRQCILREDIARWYVAEMVLCVEEAHRLRWIHRDIKPDNFLISASGHLKISDFGLAFDGHWAHDQMYYNDHRYSLAHKLGIRIHGDAQDQKEAQNIEQHTQRIQEGPQEDVQAMPSTGLLGWRDQHQLRRLARSVVGTSQYMAPEVIRGQAYDGRCDWWSVGIILYECLYGFTPFASNDRQKTKVKIHVSLPRQFLAHHQAHEEQHHLQTLRFPMHRPSDKLISSEAVNLINSLLQEKELRLSCAAYRHNDPPNPRSPPGYFFYHFSAFHQSHQGFYVYPNDAADIKAHPFFRGINWDVIHRSVPPFIPRVKGWEDTRYFDDWGNTQENDNNSLSDDGAEAEEHQLPVQENDDLPQNHDERPIPDEANPPEAAAKSPTRDRKGVGEKNRPRDKLLRDKRVGKAALEIRKQGAFLGYTYRRPKAVAMAFAPDRGRPYLSRRHLSDLYGC</sequence>
<feature type="region of interest" description="Disordered" evidence="9">
    <location>
        <begin position="82"/>
        <end position="167"/>
    </location>
</feature>
<evidence type="ECO:0000256" key="6">
    <source>
        <dbReference type="ARBA" id="ARBA00022840"/>
    </source>
</evidence>
<keyword evidence="5" id="KW-0418">Kinase</keyword>
<dbReference type="GO" id="GO:0005524">
    <property type="term" value="F:ATP binding"/>
    <property type="evidence" value="ECO:0007669"/>
    <property type="project" value="UniProtKB-KW"/>
</dbReference>
<dbReference type="InterPro" id="IPR050236">
    <property type="entry name" value="Ser_Thr_kinase_AGC"/>
</dbReference>
<feature type="region of interest" description="Disordered" evidence="9">
    <location>
        <begin position="828"/>
        <end position="903"/>
    </location>
</feature>
<keyword evidence="4" id="KW-0547">Nucleotide-binding</keyword>
<keyword evidence="3" id="KW-0808">Transferase</keyword>
<feature type="compositionally biased region" description="Basic and acidic residues" evidence="9">
    <location>
        <begin position="883"/>
        <end position="903"/>
    </location>
</feature>
<feature type="domain" description="AGC-kinase C-terminal" evidence="11">
    <location>
        <begin position="799"/>
        <end position="934"/>
    </location>
</feature>
<dbReference type="PROSITE" id="PS51285">
    <property type="entry name" value="AGC_KINASE_CTER"/>
    <property type="match status" value="1"/>
</dbReference>
<feature type="compositionally biased region" description="Low complexity" evidence="9">
    <location>
        <begin position="221"/>
        <end position="245"/>
    </location>
</feature>
<accession>A0A4S3J3G0</accession>
<evidence type="ECO:0000256" key="2">
    <source>
        <dbReference type="ARBA" id="ARBA00022527"/>
    </source>
</evidence>
<evidence type="ECO:0000256" key="4">
    <source>
        <dbReference type="ARBA" id="ARBA00022741"/>
    </source>
</evidence>
<feature type="compositionally biased region" description="Polar residues" evidence="9">
    <location>
        <begin position="85"/>
        <end position="94"/>
    </location>
</feature>
<feature type="domain" description="Protein kinase" evidence="10">
    <location>
        <begin position="381"/>
        <end position="770"/>
    </location>
</feature>
<feature type="compositionally biased region" description="Polar residues" evidence="9">
    <location>
        <begin position="262"/>
        <end position="289"/>
    </location>
</feature>
<evidence type="ECO:0000259" key="11">
    <source>
        <dbReference type="PROSITE" id="PS51285"/>
    </source>
</evidence>
<dbReference type="EMBL" id="SOSA01000664">
    <property type="protein sequence ID" value="THC89379.1"/>
    <property type="molecule type" value="Genomic_DNA"/>
</dbReference>
<dbReference type="InterPro" id="IPR000719">
    <property type="entry name" value="Prot_kinase_dom"/>
</dbReference>
<evidence type="ECO:0000313" key="12">
    <source>
        <dbReference type="EMBL" id="THC89379.1"/>
    </source>
</evidence>
<dbReference type="CDD" id="cd21742">
    <property type="entry name" value="MobB_NDR_LATS-like"/>
    <property type="match status" value="1"/>
</dbReference>
<dbReference type="GO" id="GO:0035556">
    <property type="term" value="P:intracellular signal transduction"/>
    <property type="evidence" value="ECO:0007669"/>
    <property type="project" value="TreeGrafter"/>
</dbReference>
<dbReference type="InterPro" id="IPR011009">
    <property type="entry name" value="Kinase-like_dom_sf"/>
</dbReference>
<feature type="compositionally biased region" description="Polar residues" evidence="9">
    <location>
        <begin position="830"/>
        <end position="841"/>
    </location>
</feature>
<evidence type="ECO:0000256" key="7">
    <source>
        <dbReference type="ARBA" id="ARBA00047899"/>
    </source>
</evidence>
<dbReference type="SMART" id="SM00220">
    <property type="entry name" value="S_TKc"/>
    <property type="match status" value="1"/>
</dbReference>
<dbReference type="Gene3D" id="1.10.510.10">
    <property type="entry name" value="Transferase(Phosphotransferase) domain 1"/>
    <property type="match status" value="2"/>
</dbReference>
<evidence type="ECO:0000256" key="3">
    <source>
        <dbReference type="ARBA" id="ARBA00022679"/>
    </source>
</evidence>
<dbReference type="SMART" id="SM00133">
    <property type="entry name" value="S_TK_X"/>
    <property type="match status" value="1"/>
</dbReference>
<keyword evidence="2" id="KW-0723">Serine/threonine-protein kinase</keyword>
<dbReference type="SUPFAM" id="SSF56112">
    <property type="entry name" value="Protein kinase-like (PK-like)"/>
    <property type="match status" value="1"/>
</dbReference>
<evidence type="ECO:0000256" key="1">
    <source>
        <dbReference type="ARBA" id="ARBA00012513"/>
    </source>
</evidence>
<evidence type="ECO:0000256" key="5">
    <source>
        <dbReference type="ARBA" id="ARBA00022777"/>
    </source>
</evidence>